<evidence type="ECO:0000313" key="5">
    <source>
        <dbReference type="EMBL" id="PPQ71995.1"/>
    </source>
</evidence>
<comment type="similarity">
    <text evidence="1">Belongs to the peptidase C14B family.</text>
</comment>
<feature type="domain" description="Peptidase C14 caspase" evidence="4">
    <location>
        <begin position="155"/>
        <end position="483"/>
    </location>
</feature>
<accession>A0A409W0G4</accession>
<dbReference type="Pfam" id="PF00656">
    <property type="entry name" value="Peptidase_C14"/>
    <property type="match status" value="1"/>
</dbReference>
<protein>
    <recommendedName>
        <fullName evidence="4">Peptidase C14 caspase domain-containing protein</fullName>
    </recommendedName>
</protein>
<comment type="caution">
    <text evidence="5">The sequence shown here is derived from an EMBL/GenBank/DDBJ whole genome shotgun (WGS) entry which is preliminary data.</text>
</comment>
<evidence type="ECO:0000256" key="1">
    <source>
        <dbReference type="ARBA" id="ARBA00009005"/>
    </source>
</evidence>
<evidence type="ECO:0000256" key="3">
    <source>
        <dbReference type="ARBA" id="ARBA00022807"/>
    </source>
</evidence>
<dbReference type="GO" id="GO:0004197">
    <property type="term" value="F:cysteine-type endopeptidase activity"/>
    <property type="evidence" value="ECO:0007669"/>
    <property type="project" value="InterPro"/>
</dbReference>
<dbReference type="InterPro" id="IPR011600">
    <property type="entry name" value="Pept_C14_caspase"/>
</dbReference>
<dbReference type="Gene3D" id="3.40.50.12660">
    <property type="match status" value="1"/>
</dbReference>
<proteinExistence type="inferred from homology"/>
<dbReference type="GO" id="GO:0006915">
    <property type="term" value="P:apoptotic process"/>
    <property type="evidence" value="ECO:0007669"/>
    <property type="project" value="UniProtKB-KW"/>
</dbReference>
<reference evidence="5 6" key="1">
    <citation type="journal article" date="2018" name="Evol. Lett.">
        <title>Horizontal gene cluster transfer increased hallucinogenic mushroom diversity.</title>
        <authorList>
            <person name="Reynolds H.T."/>
            <person name="Vijayakumar V."/>
            <person name="Gluck-Thaler E."/>
            <person name="Korotkin H.B."/>
            <person name="Matheny P.B."/>
            <person name="Slot J.C."/>
        </authorList>
    </citation>
    <scope>NUCLEOTIDE SEQUENCE [LARGE SCALE GENOMIC DNA]</scope>
    <source>
        <strain evidence="5 6">2629</strain>
    </source>
</reference>
<dbReference type="PANTHER" id="PTHR48104">
    <property type="entry name" value="METACASPASE-4"/>
    <property type="match status" value="1"/>
</dbReference>
<dbReference type="InParanoid" id="A0A409W0G4"/>
<dbReference type="InterPro" id="IPR050452">
    <property type="entry name" value="Metacaspase"/>
</dbReference>
<dbReference type="AlphaFoldDB" id="A0A409W0G4"/>
<organism evidence="5 6">
    <name type="scientific">Panaeolus cyanescens</name>
    <dbReference type="NCBI Taxonomy" id="181874"/>
    <lineage>
        <taxon>Eukaryota</taxon>
        <taxon>Fungi</taxon>
        <taxon>Dikarya</taxon>
        <taxon>Basidiomycota</taxon>
        <taxon>Agaricomycotina</taxon>
        <taxon>Agaricomycetes</taxon>
        <taxon>Agaricomycetidae</taxon>
        <taxon>Agaricales</taxon>
        <taxon>Agaricineae</taxon>
        <taxon>Galeropsidaceae</taxon>
        <taxon>Panaeolus</taxon>
    </lineage>
</organism>
<sequence length="543" mass="62035">MDTFTKFRSSLQRLLRFVTTAVKIVEKRLLWYTIEVNIQVMPSCATSIAAAPCPRPQSQLPMPPPSPRRKPIRRVRMASLDATNTSMPRPPQRRALLIGISKIRNQPVQRPPPRRIPRRTACNRDRLYPRPTEYSHIFSAGSTRPLEEDKMVFTDLKGPHKDIQMMKELLIDVYDFKTSEITTLIDNDVDGCIQPTKANILAQIDEFVKDARPGDKLYFHYSGHGDQQRTNDPREEDEMDEMIPSCDGQYILDDVLKERLVMPLPPKCQLIAVLDCCHSGSLLDLSHYRCNSVYVPWVNKGHRCTNTIQNIRTRMNGIWATGSIQEGSGWTYSSLDQIVASHSIDPLLYRVSSGPIASPVPKPFVRPPRRQEERLTDELVLTTSTDANVTVSAWVQVMEEGCLNIPRCSSPEATYCDGNCPLEVNDTLPDVICVSSAEDDDVAWCNVRKGESMTYHLCQILRKEKNPSFYNLMTSLSHALHKTYMNLHRAARAYRKWVSDVNVQRLEENLPFVDTDKPEMDNFLNPILSSHVPLDTRNRFWQP</sequence>
<keyword evidence="2" id="KW-0053">Apoptosis</keyword>
<name>A0A409W0G4_9AGAR</name>
<evidence type="ECO:0000256" key="2">
    <source>
        <dbReference type="ARBA" id="ARBA00022703"/>
    </source>
</evidence>
<keyword evidence="3" id="KW-0378">Hydrolase</keyword>
<keyword evidence="3" id="KW-0645">Protease</keyword>
<dbReference type="InterPro" id="IPR029030">
    <property type="entry name" value="Caspase-like_dom_sf"/>
</dbReference>
<dbReference type="OrthoDB" id="3223806at2759"/>
<dbReference type="EMBL" id="NHTK01005890">
    <property type="protein sequence ID" value="PPQ71995.1"/>
    <property type="molecule type" value="Genomic_DNA"/>
</dbReference>
<evidence type="ECO:0000313" key="6">
    <source>
        <dbReference type="Proteomes" id="UP000284842"/>
    </source>
</evidence>
<dbReference type="SUPFAM" id="SSF52129">
    <property type="entry name" value="Caspase-like"/>
    <property type="match status" value="1"/>
</dbReference>
<dbReference type="GO" id="GO:0005737">
    <property type="term" value="C:cytoplasm"/>
    <property type="evidence" value="ECO:0007669"/>
    <property type="project" value="TreeGrafter"/>
</dbReference>
<keyword evidence="6" id="KW-1185">Reference proteome</keyword>
<keyword evidence="3" id="KW-0788">Thiol protease</keyword>
<dbReference type="GO" id="GO:0006508">
    <property type="term" value="P:proteolysis"/>
    <property type="evidence" value="ECO:0007669"/>
    <property type="project" value="InterPro"/>
</dbReference>
<dbReference type="Proteomes" id="UP000284842">
    <property type="component" value="Unassembled WGS sequence"/>
</dbReference>
<evidence type="ECO:0000259" key="4">
    <source>
        <dbReference type="Pfam" id="PF00656"/>
    </source>
</evidence>
<gene>
    <name evidence="5" type="ORF">CVT24_008265</name>
</gene>
<dbReference type="PANTHER" id="PTHR48104:SF30">
    <property type="entry name" value="METACASPASE-1"/>
    <property type="match status" value="1"/>
</dbReference>